<feature type="region of interest" description="Disordered" evidence="1">
    <location>
        <begin position="223"/>
        <end position="242"/>
    </location>
</feature>
<sequence length="572" mass="61024">MPRRIAQWPASDQGPQYVCTSFSTFICTNCSGIHREFSHRVKSVSMAKFTSQEVSALQEGGNERAKEIYFKHWDLQGPVIDSRLRNFIKNVYVERRYLEQRISEHLAQAKGNQDSYGNSNADSSPGVLRSAYVRTYEDNHDLKRTKESLSENQNNSNGHPVSSTVDQNNNSTMAREKVDLRSHLRPDDLLKTDGKSENNQEVVISSASSAAQASKEINSNKVFLPIKLPDPPRSQKATSSNTSTEAQGKWLFGIKGDNSDLLLNTLIFTASYSASCNSIFLCLSCIAGEDDHDRRADDLKIFYKAYATEVLSDGIVDDKKKLQQFVADGEPSKKEVEALMAFQVRLCIPQETVDAHTEICGQLFEKVLDSSQNLLPPDELRKRFEQEGHAGAGGRACWGGTGHAAGRGARAGGAGHTVAGQNAGRAHAPRGAGGAGTGGAAADHAEGRGGDARARAGRRAAMADELGAGGAGRGRGRRAEGGARPGTASRGRASSGRGAAGADAAGAVRAKGGRGRGRAGVATPRGERRRAWGRRREGRGKRRGGGRGSPRAGIGAGGGFGRAGDRGANQRN</sequence>
<dbReference type="SMR" id="A0A1D6EEH5"/>
<dbReference type="InterPro" id="IPR001164">
    <property type="entry name" value="ArfGAP_dom"/>
</dbReference>
<dbReference type="InParanoid" id="A0A1D6EEH5"/>
<feature type="compositionally biased region" description="Basic and acidic residues" evidence="1">
    <location>
        <begin position="174"/>
        <end position="198"/>
    </location>
</feature>
<dbReference type="Pfam" id="PF01412">
    <property type="entry name" value="ArfGap"/>
    <property type="match status" value="1"/>
</dbReference>
<name>A0A1D6EEH5_MAIZE</name>
<dbReference type="SUPFAM" id="SSF57863">
    <property type="entry name" value="ArfGap/RecO-like zinc finger"/>
    <property type="match status" value="1"/>
</dbReference>
<dbReference type="Gene3D" id="1.10.220.150">
    <property type="entry name" value="Arf GTPase activating protein"/>
    <property type="match status" value="1"/>
</dbReference>
<feature type="compositionally biased region" description="Polar residues" evidence="1">
    <location>
        <begin position="150"/>
        <end position="173"/>
    </location>
</feature>
<dbReference type="PANTHER" id="PTHR46085">
    <property type="entry name" value="ARFGAP/RECO-RELATED"/>
    <property type="match status" value="1"/>
</dbReference>
<feature type="region of interest" description="Disordered" evidence="1">
    <location>
        <begin position="145"/>
        <end position="204"/>
    </location>
</feature>
<dbReference type="InterPro" id="IPR038508">
    <property type="entry name" value="ArfGAP_dom_sf"/>
</dbReference>
<dbReference type="ExpressionAtlas" id="A0A1D6EEH5">
    <property type="expression patterns" value="baseline and differential"/>
</dbReference>
<proteinExistence type="predicted"/>
<reference evidence="2" key="1">
    <citation type="submission" date="2015-12" db="EMBL/GenBank/DDBJ databases">
        <title>Update maize B73 reference genome by single molecule sequencing technologies.</title>
        <authorList>
            <consortium name="Maize Genome Sequencing Project"/>
            <person name="Ware D."/>
        </authorList>
    </citation>
    <scope>NUCLEOTIDE SEQUENCE [LARGE SCALE GENOMIC DNA]</scope>
    <source>
        <tissue evidence="2">Seedling</tissue>
    </source>
</reference>
<dbReference type="Pfam" id="PF16940">
    <property type="entry name" value="Tic110"/>
    <property type="match status" value="1"/>
</dbReference>
<feature type="region of interest" description="Disordered" evidence="1">
    <location>
        <begin position="403"/>
        <end position="572"/>
    </location>
</feature>
<accession>A0A1D6EEH5</accession>
<evidence type="ECO:0000256" key="1">
    <source>
        <dbReference type="SAM" id="MobiDB-lite"/>
    </source>
</evidence>
<dbReference type="EMBL" id="CM007648">
    <property type="protein sequence ID" value="ONM18629.1"/>
    <property type="molecule type" value="Genomic_DNA"/>
</dbReference>
<evidence type="ECO:0000313" key="2">
    <source>
        <dbReference type="EMBL" id="ONM18629.1"/>
    </source>
</evidence>
<dbReference type="PROSITE" id="PS50115">
    <property type="entry name" value="ARFGAP"/>
    <property type="match status" value="1"/>
</dbReference>
<dbReference type="InterPro" id="IPR044820">
    <property type="entry name" value="AGD14-like"/>
</dbReference>
<gene>
    <name evidence="2" type="ORF">ZEAMMB73_Zm00001d004216</name>
</gene>
<dbReference type="STRING" id="4577.A0A1D6EEH5"/>
<organism evidence="2">
    <name type="scientific">Zea mays</name>
    <name type="common">Maize</name>
    <dbReference type="NCBI Taxonomy" id="4577"/>
    <lineage>
        <taxon>Eukaryota</taxon>
        <taxon>Viridiplantae</taxon>
        <taxon>Streptophyta</taxon>
        <taxon>Embryophyta</taxon>
        <taxon>Tracheophyta</taxon>
        <taxon>Spermatophyta</taxon>
        <taxon>Magnoliopsida</taxon>
        <taxon>Liliopsida</taxon>
        <taxon>Poales</taxon>
        <taxon>Poaceae</taxon>
        <taxon>PACMAD clade</taxon>
        <taxon>Panicoideae</taxon>
        <taxon>Andropogonodae</taxon>
        <taxon>Andropogoneae</taxon>
        <taxon>Tripsacinae</taxon>
        <taxon>Zea</taxon>
    </lineage>
</organism>
<dbReference type="PANTHER" id="PTHR46085:SF19">
    <property type="entry name" value="ARF-GAP DOMAIN-CONTAINING PROTEIN"/>
    <property type="match status" value="1"/>
</dbReference>
<dbReference type="InterPro" id="IPR037278">
    <property type="entry name" value="ARFGAP/RecO"/>
</dbReference>
<protein>
    <submittedName>
        <fullName evidence="2">NSP (Nuclear shuttle protein)-interacting GTPase</fullName>
    </submittedName>
</protein>
<dbReference type="InterPro" id="IPR031610">
    <property type="entry name" value="TIC110"/>
</dbReference>
<dbReference type="PRINTS" id="PR00405">
    <property type="entry name" value="REVINTRACTNG"/>
</dbReference>
<feature type="compositionally biased region" description="Basic residues" evidence="1">
    <location>
        <begin position="531"/>
        <end position="545"/>
    </location>
</feature>
<feature type="compositionally biased region" description="Basic and acidic residues" evidence="1">
    <location>
        <begin position="443"/>
        <end position="454"/>
    </location>
</feature>
<dbReference type="CDD" id="cd08838">
    <property type="entry name" value="ArfGap_AGFG"/>
    <property type="match status" value="1"/>
</dbReference>
<feature type="compositionally biased region" description="Low complexity" evidence="1">
    <location>
        <begin position="416"/>
        <end position="430"/>
    </location>
</feature>
<dbReference type="GO" id="GO:0005096">
    <property type="term" value="F:GTPase activator activity"/>
    <property type="evidence" value="ECO:0007669"/>
    <property type="project" value="InterPro"/>
</dbReference>
<feature type="compositionally biased region" description="Gly residues" evidence="1">
    <location>
        <begin position="403"/>
        <end position="415"/>
    </location>
</feature>
<dbReference type="AlphaFoldDB" id="A0A1D6EEH5"/>
<feature type="compositionally biased region" description="Low complexity" evidence="1">
    <location>
        <begin position="485"/>
        <end position="510"/>
    </location>
</feature>
<dbReference type="SMART" id="SM00105">
    <property type="entry name" value="ArfGap"/>
    <property type="match status" value="1"/>
</dbReference>